<protein>
    <submittedName>
        <fullName evidence="1">Uncharacterized protein</fullName>
    </submittedName>
</protein>
<evidence type="ECO:0000313" key="1">
    <source>
        <dbReference type="EMBL" id="KAJ4177044.1"/>
    </source>
</evidence>
<proteinExistence type="predicted"/>
<dbReference type="Proteomes" id="UP001152087">
    <property type="component" value="Unassembled WGS sequence"/>
</dbReference>
<reference evidence="1" key="1">
    <citation type="submission" date="2022-09" db="EMBL/GenBank/DDBJ databases">
        <title>Fusarium specimens isolated from Avocado Roots.</title>
        <authorList>
            <person name="Stajich J."/>
            <person name="Roper C."/>
            <person name="Heimlech-Rivalta G."/>
        </authorList>
    </citation>
    <scope>NUCLEOTIDE SEQUENCE</scope>
    <source>
        <strain evidence="1">A02</strain>
    </source>
</reference>
<gene>
    <name evidence="1" type="ORF">NW755_014078</name>
</gene>
<sequence length="89" mass="9983">MEITLGDLRISLLSVDHSSELEAFNRNWSLSYKNLSAELPPFDITLSAGPGSTHISLGYELEAMVYRATDPPTGKTWAVKRYARIENIR</sequence>
<name>A0A9W8UV52_9HYPO</name>
<dbReference type="AlphaFoldDB" id="A0A9W8UV52"/>
<comment type="caution">
    <text evidence="1">The sequence shown here is derived from an EMBL/GenBank/DDBJ whole genome shotgun (WGS) entry which is preliminary data.</text>
</comment>
<keyword evidence="2" id="KW-1185">Reference proteome</keyword>
<organism evidence="1 2">
    <name type="scientific">Fusarium falciforme</name>
    <dbReference type="NCBI Taxonomy" id="195108"/>
    <lineage>
        <taxon>Eukaryota</taxon>
        <taxon>Fungi</taxon>
        <taxon>Dikarya</taxon>
        <taxon>Ascomycota</taxon>
        <taxon>Pezizomycotina</taxon>
        <taxon>Sordariomycetes</taxon>
        <taxon>Hypocreomycetidae</taxon>
        <taxon>Hypocreales</taxon>
        <taxon>Nectriaceae</taxon>
        <taxon>Fusarium</taxon>
        <taxon>Fusarium solani species complex</taxon>
    </lineage>
</organism>
<accession>A0A9W8UV52</accession>
<dbReference type="EMBL" id="JAOQAV010000133">
    <property type="protein sequence ID" value="KAJ4177044.1"/>
    <property type="molecule type" value="Genomic_DNA"/>
</dbReference>
<dbReference type="OrthoDB" id="4062651at2759"/>
<evidence type="ECO:0000313" key="2">
    <source>
        <dbReference type="Proteomes" id="UP001152087"/>
    </source>
</evidence>